<organism evidence="2 3">
    <name type="scientific">Brevundimonas nasdae</name>
    <dbReference type="NCBI Taxonomy" id="172043"/>
    <lineage>
        <taxon>Bacteria</taxon>
        <taxon>Pseudomonadati</taxon>
        <taxon>Pseudomonadota</taxon>
        <taxon>Alphaproteobacteria</taxon>
        <taxon>Caulobacterales</taxon>
        <taxon>Caulobacteraceae</taxon>
        <taxon>Brevundimonas</taxon>
    </lineage>
</organism>
<comment type="caution">
    <text evidence="2">The sequence shown here is derived from an EMBL/GenBank/DDBJ whole genome shotgun (WGS) entry which is preliminary data.</text>
</comment>
<accession>A0A0B4CKV5</accession>
<protein>
    <recommendedName>
        <fullName evidence="4">Holdfast attachment protein HfaA</fullName>
    </recommendedName>
</protein>
<keyword evidence="1" id="KW-0732">Signal</keyword>
<evidence type="ECO:0000313" key="2">
    <source>
        <dbReference type="EMBL" id="KIC52575.1"/>
    </source>
</evidence>
<dbReference type="AlphaFoldDB" id="A0A0B4CKV5"/>
<dbReference type="Proteomes" id="UP000031166">
    <property type="component" value="Unassembled WGS sequence"/>
</dbReference>
<feature type="signal peptide" evidence="1">
    <location>
        <begin position="1"/>
        <end position="22"/>
    </location>
</feature>
<proteinExistence type="predicted"/>
<dbReference type="RefSeq" id="WP_039248924.1">
    <property type="nucleotide sequence ID" value="NZ_JWSY01000077.1"/>
</dbReference>
<evidence type="ECO:0000313" key="3">
    <source>
        <dbReference type="Proteomes" id="UP000031166"/>
    </source>
</evidence>
<dbReference type="EMBL" id="JWSY01000077">
    <property type="protein sequence ID" value="KIC52575.1"/>
    <property type="molecule type" value="Genomic_DNA"/>
</dbReference>
<evidence type="ECO:0000256" key="1">
    <source>
        <dbReference type="SAM" id="SignalP"/>
    </source>
</evidence>
<gene>
    <name evidence="2" type="ORF">RM53_16745</name>
</gene>
<evidence type="ECO:0008006" key="4">
    <source>
        <dbReference type="Google" id="ProtNLM"/>
    </source>
</evidence>
<reference evidence="2 3" key="1">
    <citation type="submission" date="2014-12" db="EMBL/GenBank/DDBJ databases">
        <title>Genome sequencing of Brevundimonas nasdae TPW30.</title>
        <authorList>
            <person name="Tan P.W."/>
            <person name="Chan K.-G."/>
        </authorList>
    </citation>
    <scope>NUCLEOTIDE SEQUENCE [LARGE SCALE GENOMIC DNA]</scope>
    <source>
        <strain evidence="2 3">TPW30</strain>
    </source>
</reference>
<feature type="chain" id="PRO_5002088198" description="Holdfast attachment protein HfaA" evidence="1">
    <location>
        <begin position="23"/>
        <end position="87"/>
    </location>
</feature>
<name>A0A0B4CKV5_9CAUL</name>
<feature type="non-terminal residue" evidence="2">
    <location>
        <position position="87"/>
    </location>
</feature>
<sequence>MKLQALLAGVAALALTAAPALAGNPIYQGSASGPYDANGNAQSAIGTYTGTAQLNLAQNYVNGPNNQGDVSLLLITGGAANNNGTAS</sequence>